<dbReference type="PANTHER" id="PTHR34220:SF11">
    <property type="entry name" value="SENSOR PROTEIN KINASE HPTS"/>
    <property type="match status" value="1"/>
</dbReference>
<feature type="domain" description="HAMP" evidence="13">
    <location>
        <begin position="328"/>
        <end position="381"/>
    </location>
</feature>
<dbReference type="AlphaFoldDB" id="A0A2X4WFW8"/>
<dbReference type="GO" id="GO:0005524">
    <property type="term" value="F:ATP binding"/>
    <property type="evidence" value="ECO:0007669"/>
    <property type="project" value="UniProtKB-KW"/>
</dbReference>
<keyword evidence="11 12" id="KW-0472">Membrane</keyword>
<evidence type="ECO:0000313" key="14">
    <source>
        <dbReference type="EMBL" id="SQI62071.1"/>
    </source>
</evidence>
<name>A0A2X4WFW8_LEDLE</name>
<dbReference type="Pfam" id="PF02518">
    <property type="entry name" value="HATPase_c"/>
    <property type="match status" value="1"/>
</dbReference>
<keyword evidence="3" id="KW-0597">Phosphoprotein</keyword>
<evidence type="ECO:0000256" key="11">
    <source>
        <dbReference type="ARBA" id="ARBA00023136"/>
    </source>
</evidence>
<keyword evidence="4" id="KW-0808">Transferase</keyword>
<dbReference type="Gene3D" id="1.10.287.130">
    <property type="match status" value="1"/>
</dbReference>
<keyword evidence="8" id="KW-0067">ATP-binding</keyword>
<evidence type="ECO:0000313" key="15">
    <source>
        <dbReference type="Proteomes" id="UP000249134"/>
    </source>
</evidence>
<dbReference type="SMART" id="SM00304">
    <property type="entry name" value="HAMP"/>
    <property type="match status" value="1"/>
</dbReference>
<dbReference type="InterPro" id="IPR003660">
    <property type="entry name" value="HAMP_dom"/>
</dbReference>
<evidence type="ECO:0000256" key="4">
    <source>
        <dbReference type="ARBA" id="ARBA00022679"/>
    </source>
</evidence>
<keyword evidence="7 14" id="KW-0418">Kinase</keyword>
<dbReference type="InterPro" id="IPR050640">
    <property type="entry name" value="Bact_2-comp_sensor_kinase"/>
</dbReference>
<dbReference type="PANTHER" id="PTHR34220">
    <property type="entry name" value="SENSOR HISTIDINE KINASE YPDA"/>
    <property type="match status" value="1"/>
</dbReference>
<evidence type="ECO:0000256" key="3">
    <source>
        <dbReference type="ARBA" id="ARBA00022553"/>
    </source>
</evidence>
<evidence type="ECO:0000256" key="9">
    <source>
        <dbReference type="ARBA" id="ARBA00022989"/>
    </source>
</evidence>
<keyword evidence="9 12" id="KW-1133">Transmembrane helix</keyword>
<gene>
    <name evidence="14" type="primary">ypdA_6</name>
    <name evidence="14" type="ORF">NCTC4824_03576</name>
</gene>
<evidence type="ECO:0000256" key="6">
    <source>
        <dbReference type="ARBA" id="ARBA00022741"/>
    </source>
</evidence>
<keyword evidence="6" id="KW-0547">Nucleotide-binding</keyword>
<evidence type="ECO:0000256" key="8">
    <source>
        <dbReference type="ARBA" id="ARBA00022840"/>
    </source>
</evidence>
<reference evidence="14 15" key="1">
    <citation type="submission" date="2018-06" db="EMBL/GenBank/DDBJ databases">
        <authorList>
            <consortium name="Pathogen Informatics"/>
            <person name="Doyle S."/>
        </authorList>
    </citation>
    <scope>NUCLEOTIDE SEQUENCE [LARGE SCALE GENOMIC DNA]</scope>
    <source>
        <strain evidence="14 15">NCTC4824</strain>
    </source>
</reference>
<evidence type="ECO:0000256" key="1">
    <source>
        <dbReference type="ARBA" id="ARBA00004651"/>
    </source>
</evidence>
<dbReference type="Pfam" id="PF00672">
    <property type="entry name" value="HAMP"/>
    <property type="match status" value="1"/>
</dbReference>
<dbReference type="Gene3D" id="3.30.450.20">
    <property type="entry name" value="PAS domain"/>
    <property type="match status" value="1"/>
</dbReference>
<protein>
    <submittedName>
        <fullName evidence="14">Two-component sensor histidine kinase</fullName>
    </submittedName>
</protein>
<evidence type="ECO:0000256" key="5">
    <source>
        <dbReference type="ARBA" id="ARBA00022692"/>
    </source>
</evidence>
<dbReference type="PROSITE" id="PS50885">
    <property type="entry name" value="HAMP"/>
    <property type="match status" value="1"/>
</dbReference>
<keyword evidence="15" id="KW-1185">Reference proteome</keyword>
<keyword evidence="5 12" id="KW-0812">Transmembrane</keyword>
<keyword evidence="10" id="KW-0902">Two-component regulatory system</keyword>
<dbReference type="GO" id="GO:0005886">
    <property type="term" value="C:plasma membrane"/>
    <property type="evidence" value="ECO:0007669"/>
    <property type="project" value="UniProtKB-SubCell"/>
</dbReference>
<feature type="transmembrane region" description="Helical" evidence="12">
    <location>
        <begin position="308"/>
        <end position="327"/>
    </location>
</feature>
<evidence type="ECO:0000256" key="10">
    <source>
        <dbReference type="ARBA" id="ARBA00023012"/>
    </source>
</evidence>
<keyword evidence="2" id="KW-1003">Cell membrane</keyword>
<organism evidence="14 15">
    <name type="scientific">Lederbergia lenta</name>
    <name type="common">Bacillus lentus</name>
    <dbReference type="NCBI Taxonomy" id="1467"/>
    <lineage>
        <taxon>Bacteria</taxon>
        <taxon>Bacillati</taxon>
        <taxon>Bacillota</taxon>
        <taxon>Bacilli</taxon>
        <taxon>Bacillales</taxon>
        <taxon>Bacillaceae</taxon>
        <taxon>Lederbergia</taxon>
    </lineage>
</organism>
<evidence type="ECO:0000256" key="7">
    <source>
        <dbReference type="ARBA" id="ARBA00022777"/>
    </source>
</evidence>
<dbReference type="STRING" id="1348624.GCA_001591545_02206"/>
<dbReference type="EMBL" id="LS483476">
    <property type="protein sequence ID" value="SQI62071.1"/>
    <property type="molecule type" value="Genomic_DNA"/>
</dbReference>
<dbReference type="InterPro" id="IPR036890">
    <property type="entry name" value="HATPase_C_sf"/>
</dbReference>
<dbReference type="CDD" id="cd06225">
    <property type="entry name" value="HAMP"/>
    <property type="match status" value="1"/>
</dbReference>
<dbReference type="SUPFAM" id="SSF55874">
    <property type="entry name" value="ATPase domain of HSP90 chaperone/DNA topoisomerase II/histidine kinase"/>
    <property type="match status" value="1"/>
</dbReference>
<dbReference type="InterPro" id="IPR010559">
    <property type="entry name" value="Sig_transdc_His_kin_internal"/>
</dbReference>
<accession>A0A2X4WFW8</accession>
<dbReference type="SUPFAM" id="SSF158472">
    <property type="entry name" value="HAMP domain-like"/>
    <property type="match status" value="1"/>
</dbReference>
<dbReference type="InterPro" id="IPR003594">
    <property type="entry name" value="HATPase_dom"/>
</dbReference>
<sequence length="599" mass="69706">MDFKRKLPYKHKIFNKLLLTSSITIIATVSILFVTITNYYSEVLIQREMDLSTRTLERVDDYFTRKETDVTNMIRDLYGKDGLINDMSYALQNGYQDYLKYRLDRYTDSPSFVPMDINTFFNGYFDQYNDVNAISLQANETPSIEYLFIYNYLRWNSSIIKESIDYSTIEYYQNELNPIPYVKIPSRELQDTFIIKRDINNPSTLKKMGEVSVYYTTDELNEMIKKRKTEAKSSIFLLNDDGEILYSSNQAIPTQMIQGSSQETNEKVMKWEGETYYVNSIAGHNHFTYIAVIPQKELNKLTIVRGTMWLVIAISTFIAILITYSLMRNYSSRIKDIDSAIREVEKGNLAVRIPEFKQKDELSTIANSFNSMLDELNSYIDRFYVLNIKQQQAELKALQSQINPHFLFNTLEVIRMAAVIEGSKTSSKMIYHLSRLFRYTLDSKETVPLYIELDHTNQYLQLMQLHHPNKLDIIVDIPKDIENIPIQKLILQPVIENYMIHGFRKDQTDNHLEIRVSRVEEKIEITVKDNGIGISKARLKEIMDHLDDKGDVIQSIGLKNVHQRLRLKYGTDYGLSIQSMEGIETIITISIPIGGNSHV</sequence>
<comment type="subcellular location">
    <subcellularLocation>
        <location evidence="1">Cell membrane</location>
        <topology evidence="1">Multi-pass membrane protein</topology>
    </subcellularLocation>
</comment>
<evidence type="ECO:0000256" key="2">
    <source>
        <dbReference type="ARBA" id="ARBA00022475"/>
    </source>
</evidence>
<evidence type="ECO:0000259" key="13">
    <source>
        <dbReference type="PROSITE" id="PS50885"/>
    </source>
</evidence>
<dbReference type="Proteomes" id="UP000249134">
    <property type="component" value="Chromosome 1"/>
</dbReference>
<dbReference type="Pfam" id="PF06580">
    <property type="entry name" value="His_kinase"/>
    <property type="match status" value="1"/>
</dbReference>
<dbReference type="Gene3D" id="3.30.565.10">
    <property type="entry name" value="Histidine kinase-like ATPase, C-terminal domain"/>
    <property type="match status" value="1"/>
</dbReference>
<dbReference type="RefSeq" id="WP_066141454.1">
    <property type="nucleotide sequence ID" value="NZ_CBCSGM010000003.1"/>
</dbReference>
<evidence type="ECO:0000256" key="12">
    <source>
        <dbReference type="SAM" id="Phobius"/>
    </source>
</evidence>
<proteinExistence type="predicted"/>
<dbReference type="GO" id="GO:0000155">
    <property type="term" value="F:phosphorelay sensor kinase activity"/>
    <property type="evidence" value="ECO:0007669"/>
    <property type="project" value="InterPro"/>
</dbReference>
<feature type="transmembrane region" description="Helical" evidence="12">
    <location>
        <begin position="21"/>
        <end position="40"/>
    </location>
</feature>
<dbReference type="KEGG" id="blen:NCTC4824_03576"/>